<evidence type="ECO:0008006" key="3">
    <source>
        <dbReference type="Google" id="ProtNLM"/>
    </source>
</evidence>
<sequence>MPQQKWSVLLGFSLLFISTISWGGVTSHSGDIMLLRQGNEYFTVAFGVSTITESGDMTYSIQGSEDGGWKSSLEWPLENMWYAGGVGSVNFSRNFRLNIGIWKSLTDDAGTMKDSDWLYGYYGDTTAIYSETDTTVESVHIDANGRYDFMQNDSMTFGAILGYTYTKWDWTAGDGFQWTIDPLSYYYGSVTGRAITYKQELKIPYVGLGLSISPARTPLGFNLYALYSPIAKCDDRDDHILRSKLSQGETDGTFLSLGGEFLVKFATRWSVTGTLQYSAYDLEGTQEQYFYAGENAGRGSTGIDLEIEGSQAYFGLTIGYKF</sequence>
<name>A0A2G6KB21_9BACT</name>
<accession>A0A2G6KB21</accession>
<reference evidence="1 2" key="1">
    <citation type="submission" date="2017-10" db="EMBL/GenBank/DDBJ databases">
        <title>Novel microbial diversity and functional potential in the marine mammal oral microbiome.</title>
        <authorList>
            <person name="Dudek N.K."/>
            <person name="Sun C.L."/>
            <person name="Burstein D."/>
            <person name="Kantor R.S."/>
            <person name="Aliaga Goltsman D.S."/>
            <person name="Bik E.M."/>
            <person name="Thomas B.C."/>
            <person name="Banfield J.F."/>
            <person name="Relman D.A."/>
        </authorList>
    </citation>
    <scope>NUCLEOTIDE SEQUENCE [LARGE SCALE GENOMIC DNA]</scope>
    <source>
        <strain evidence="1">DOLJORAL78_47_16</strain>
    </source>
</reference>
<dbReference type="PRINTS" id="PR00482">
    <property type="entry name" value="OMPTIN"/>
</dbReference>
<dbReference type="InterPro" id="IPR053724">
    <property type="entry name" value="OMP_A26_sf"/>
</dbReference>
<dbReference type="InterPro" id="IPR000036">
    <property type="entry name" value="Peptidase_A26_omptin"/>
</dbReference>
<proteinExistence type="predicted"/>
<comment type="caution">
    <text evidence="1">The sequence shown here is derived from an EMBL/GenBank/DDBJ whole genome shotgun (WGS) entry which is preliminary data.</text>
</comment>
<dbReference type="EMBL" id="PDSK01000106">
    <property type="protein sequence ID" value="PIE32867.1"/>
    <property type="molecule type" value="Genomic_DNA"/>
</dbReference>
<evidence type="ECO:0000313" key="1">
    <source>
        <dbReference type="EMBL" id="PIE32867.1"/>
    </source>
</evidence>
<dbReference type="Pfam" id="PF01278">
    <property type="entry name" value="Omptin"/>
    <property type="match status" value="1"/>
</dbReference>
<protein>
    <recommendedName>
        <fullName evidence="3">Protochlamydia outer membrane protein domain-containing protein</fullName>
    </recommendedName>
</protein>
<dbReference type="Proteomes" id="UP000230821">
    <property type="component" value="Unassembled WGS sequence"/>
</dbReference>
<dbReference type="GO" id="GO:0004190">
    <property type="term" value="F:aspartic-type endopeptidase activity"/>
    <property type="evidence" value="ECO:0007669"/>
    <property type="project" value="InterPro"/>
</dbReference>
<dbReference type="Gene3D" id="2.40.128.90">
    <property type="entry name" value="OMPT-like"/>
    <property type="match status" value="1"/>
</dbReference>
<dbReference type="AlphaFoldDB" id="A0A2G6KB21"/>
<dbReference type="SUPFAM" id="SSF69917">
    <property type="entry name" value="OMPT-like"/>
    <property type="match status" value="1"/>
</dbReference>
<organism evidence="1 2">
    <name type="scientific">candidate division KSB3 bacterium</name>
    <dbReference type="NCBI Taxonomy" id="2044937"/>
    <lineage>
        <taxon>Bacteria</taxon>
        <taxon>candidate division KSB3</taxon>
    </lineage>
</organism>
<dbReference type="GO" id="GO:0009279">
    <property type="term" value="C:cell outer membrane"/>
    <property type="evidence" value="ECO:0007669"/>
    <property type="project" value="InterPro"/>
</dbReference>
<evidence type="ECO:0000313" key="2">
    <source>
        <dbReference type="Proteomes" id="UP000230821"/>
    </source>
</evidence>
<gene>
    <name evidence="1" type="ORF">CSA56_13805</name>
</gene>
<dbReference type="GO" id="GO:0006508">
    <property type="term" value="P:proteolysis"/>
    <property type="evidence" value="ECO:0007669"/>
    <property type="project" value="InterPro"/>
</dbReference>
<dbReference type="InterPro" id="IPR020080">
    <property type="entry name" value="OM_adhesin/peptidase_omptin"/>
</dbReference>